<keyword evidence="3" id="KW-1185">Reference proteome</keyword>
<dbReference type="KEGG" id="svl:Strvi_8627"/>
<protein>
    <submittedName>
        <fullName evidence="2">Uncharacterized protein</fullName>
    </submittedName>
</protein>
<feature type="region of interest" description="Disordered" evidence="1">
    <location>
        <begin position="37"/>
        <end position="72"/>
    </location>
</feature>
<dbReference type="Proteomes" id="UP000008703">
    <property type="component" value="Chromosome"/>
</dbReference>
<sequence>MPLEGGETLVERVLARIVGLPVPVADDRIREEQWWRPLPGLEAGQGPAGGVSRSADREPGSPPSARTPRPGS</sequence>
<proteinExistence type="predicted"/>
<organism evidence="2 3">
    <name type="scientific">Streptomyces violaceusniger (strain Tu 4113)</name>
    <dbReference type="NCBI Taxonomy" id="653045"/>
    <lineage>
        <taxon>Bacteria</taxon>
        <taxon>Bacillati</taxon>
        <taxon>Actinomycetota</taxon>
        <taxon>Actinomycetes</taxon>
        <taxon>Kitasatosporales</taxon>
        <taxon>Streptomycetaceae</taxon>
        <taxon>Streptomyces</taxon>
        <taxon>Streptomyces violaceusniger group</taxon>
    </lineage>
</organism>
<evidence type="ECO:0000256" key="1">
    <source>
        <dbReference type="SAM" id="MobiDB-lite"/>
    </source>
</evidence>
<dbReference type="eggNOG" id="ENOG5032KG2">
    <property type="taxonomic scope" value="Bacteria"/>
</dbReference>
<evidence type="ECO:0000313" key="2">
    <source>
        <dbReference type="EMBL" id="AEM87934.1"/>
    </source>
</evidence>
<gene>
    <name evidence="2" type="ORF">Strvi_8627</name>
</gene>
<accession>G2P1I5</accession>
<reference evidence="2" key="1">
    <citation type="submission" date="2011-08" db="EMBL/GenBank/DDBJ databases">
        <title>Complete sequence of chromosome of Streptomyces violaceusniger Tu 4113.</title>
        <authorList>
            <consortium name="US DOE Joint Genome Institute"/>
            <person name="Lucas S."/>
            <person name="Han J."/>
            <person name="Lapidus A."/>
            <person name="Cheng J.-F."/>
            <person name="Goodwin L."/>
            <person name="Pitluck S."/>
            <person name="Peters L."/>
            <person name="Ivanova N."/>
            <person name="Daligault H."/>
            <person name="Detter J.C."/>
            <person name="Han C."/>
            <person name="Tapia R."/>
            <person name="Land M."/>
            <person name="Hauser L."/>
            <person name="Kyrpides N."/>
            <person name="Ivanova N."/>
            <person name="Pagani I."/>
            <person name="Hagen A."/>
            <person name="Katz L."/>
            <person name="Fiedler H.-P."/>
            <person name="Keasling J."/>
            <person name="Fortman J."/>
            <person name="Woyke T."/>
        </authorList>
    </citation>
    <scope>NUCLEOTIDE SEQUENCE [LARGE SCALE GENOMIC DNA]</scope>
    <source>
        <strain evidence="2">Tu 4113</strain>
    </source>
</reference>
<dbReference type="HOGENOM" id="CLU_2720767_0_0_11"/>
<name>G2P1I5_STRV4</name>
<dbReference type="AlphaFoldDB" id="G2P1I5"/>
<evidence type="ECO:0000313" key="3">
    <source>
        <dbReference type="Proteomes" id="UP000008703"/>
    </source>
</evidence>
<dbReference type="EMBL" id="CP002994">
    <property type="protein sequence ID" value="AEM87934.1"/>
    <property type="molecule type" value="Genomic_DNA"/>
</dbReference>